<evidence type="ECO:0000256" key="2">
    <source>
        <dbReference type="SAM" id="SignalP"/>
    </source>
</evidence>
<keyword evidence="4" id="KW-1185">Reference proteome</keyword>
<proteinExistence type="predicted"/>
<keyword evidence="2" id="KW-0732">Signal</keyword>
<dbReference type="Proteomes" id="UP000235881">
    <property type="component" value="Unassembled WGS sequence"/>
</dbReference>
<name>A0A8E2QHZ7_9GAMM</name>
<dbReference type="RefSeq" id="WP_102827713.1">
    <property type="nucleotide sequence ID" value="NZ_CP065721.1"/>
</dbReference>
<reference evidence="3 4" key="1">
    <citation type="submission" date="2018-01" db="EMBL/GenBank/DDBJ databases">
        <title>Denitrification phenotypes of diverse strains of Pseudomonas stutzeri.</title>
        <authorList>
            <person name="Milligan D.A."/>
            <person name="Bergaust L."/>
            <person name="Bakken L.R."/>
            <person name="Frostegard A."/>
        </authorList>
    </citation>
    <scope>NUCLEOTIDE SEQUENCE [LARGE SCALE GENOMIC DNA]</scope>
    <source>
        <strain evidence="3 4">DSM 50238</strain>
    </source>
</reference>
<feature type="region of interest" description="Disordered" evidence="1">
    <location>
        <begin position="118"/>
        <end position="144"/>
    </location>
</feature>
<evidence type="ECO:0000313" key="3">
    <source>
        <dbReference type="EMBL" id="PNF78515.1"/>
    </source>
</evidence>
<feature type="chain" id="PRO_5034557993" evidence="2">
    <location>
        <begin position="21"/>
        <end position="202"/>
    </location>
</feature>
<gene>
    <name evidence="3" type="ORF">CXK95_04225</name>
</gene>
<dbReference type="EMBL" id="POUK01000001">
    <property type="protein sequence ID" value="PNF78515.1"/>
    <property type="molecule type" value="Genomic_DNA"/>
</dbReference>
<evidence type="ECO:0000313" key="4">
    <source>
        <dbReference type="Proteomes" id="UP000235881"/>
    </source>
</evidence>
<organism evidence="3 4">
    <name type="scientific">Stutzerimonas degradans</name>
    <dbReference type="NCBI Taxonomy" id="2968968"/>
    <lineage>
        <taxon>Bacteria</taxon>
        <taxon>Pseudomonadati</taxon>
        <taxon>Pseudomonadota</taxon>
        <taxon>Gammaproteobacteria</taxon>
        <taxon>Pseudomonadales</taxon>
        <taxon>Pseudomonadaceae</taxon>
        <taxon>Stutzerimonas</taxon>
    </lineage>
</organism>
<comment type="caution">
    <text evidence="3">The sequence shown here is derived from an EMBL/GenBank/DDBJ whole genome shotgun (WGS) entry which is preliminary data.</text>
</comment>
<sequence length="202" mass="21732">MRPLLLALPFVLLPLNYSQAQDGHDHHEHDAAASLGAHEHGTAHLDVALDGTALELALHSPAANLLGFEHAPASAADEAQVARTRQQLEQPLVLFGLPAAAACDVSEQELQGDLLGGAHAGYQRRDGDAAPSEPEPAARADGHSDIEARYRLDCRHPEAIQALDLRTLFERFPATERIQVQLIGPRGQQGAELTPDHARLTF</sequence>
<dbReference type="Pfam" id="PF10986">
    <property type="entry name" value="ZrgA"/>
    <property type="match status" value="1"/>
</dbReference>
<feature type="signal peptide" evidence="2">
    <location>
        <begin position="1"/>
        <end position="20"/>
    </location>
</feature>
<dbReference type="InterPro" id="IPR021253">
    <property type="entry name" value="ZrgA-like"/>
</dbReference>
<accession>A0A8E2QHZ7</accession>
<protein>
    <submittedName>
        <fullName evidence="3">DUF2796 domain-containing protein</fullName>
    </submittedName>
</protein>
<dbReference type="AlphaFoldDB" id="A0A8E2QHZ7"/>
<evidence type="ECO:0000256" key="1">
    <source>
        <dbReference type="SAM" id="MobiDB-lite"/>
    </source>
</evidence>